<feature type="domain" description="HNH nuclease" evidence="1">
    <location>
        <begin position="204"/>
        <end position="244"/>
    </location>
</feature>
<evidence type="ECO:0000313" key="2">
    <source>
        <dbReference type="EMBL" id="ATF04988.1"/>
    </source>
</evidence>
<dbReference type="AlphaFoldDB" id="A0AAC9Z777"/>
<dbReference type="RefSeq" id="WP_024096379.1">
    <property type="nucleotide sequence ID" value="NZ_CP010588.1"/>
</dbReference>
<evidence type="ECO:0000259" key="1">
    <source>
        <dbReference type="Pfam" id="PF13391"/>
    </source>
</evidence>
<dbReference type="GO" id="GO:0004519">
    <property type="term" value="F:endonuclease activity"/>
    <property type="evidence" value="ECO:0007669"/>
    <property type="project" value="UniProtKB-KW"/>
</dbReference>
<dbReference type="Proteomes" id="UP000217545">
    <property type="component" value="Chromosome"/>
</dbReference>
<dbReference type="GeneID" id="31845344"/>
<proteinExistence type="predicted"/>
<dbReference type="EMBL" id="CP010784">
    <property type="protein sequence ID" value="ATF04988.1"/>
    <property type="molecule type" value="Genomic_DNA"/>
</dbReference>
<keyword evidence="2" id="KW-0255">Endonuclease</keyword>
<protein>
    <submittedName>
        <fullName evidence="2">HNH endonuclease</fullName>
    </submittedName>
</protein>
<name>A0AAC9Z777_9RHOB</name>
<reference evidence="2 3" key="1">
    <citation type="journal article" date="2017" name="Front. Microbiol.">
        <title>Phaeobacter piscinae sp. nov., a species of the Roseobacter group and potential aquaculture probiont.</title>
        <authorList>
            <person name="Sonnenschein E.C."/>
            <person name="Phippen C.B.W."/>
            <person name="Nielsen K.F."/>
            <person name="Mateiu R.V."/>
            <person name="Melchiorsen J."/>
            <person name="Gram L."/>
            <person name="Overmann J."/>
            <person name="Freese H.M."/>
        </authorList>
    </citation>
    <scope>NUCLEOTIDE SEQUENCE [LARGE SCALE GENOMIC DNA]</scope>
    <source>
        <strain evidence="2 3">P63</strain>
    </source>
</reference>
<dbReference type="Pfam" id="PF13391">
    <property type="entry name" value="HNH_2"/>
    <property type="match status" value="1"/>
</dbReference>
<evidence type="ECO:0000313" key="3">
    <source>
        <dbReference type="Proteomes" id="UP000217545"/>
    </source>
</evidence>
<dbReference type="InterPro" id="IPR003615">
    <property type="entry name" value="HNH_nuc"/>
</dbReference>
<gene>
    <name evidence="2" type="ORF">PhaeoP63_00896</name>
</gene>
<keyword evidence="2" id="KW-0540">Nuclease</keyword>
<sequence length="297" mass="33190">MVKAVFIQSSHSDYDDQPGKAYHFPKKHYLSRVEQTIGDWVIFYEGRRGGGRGYHAVQRVLQVQNDLNDPEMAYALLDVGSELSFENLVPRWVDGQGPFETGLPKSRGSNTSAVRLISDGDFARIINAGLEARNEPNAIPRIGDVVAESGFAEAPTPFEPQIQPREMLLSQRAFRDRSFARQVKHAYGGRCSMSGLELRNGGGRPEVEAAHIVPVSERGPDTVRNGLALSGTVHWMFDRGLLSISDSNEVLVAKNAADKAVLDRLLLPDRRLIEPENEAYKPHKSYLRWHRENVFKG</sequence>
<organism evidence="2 3">
    <name type="scientific">Phaeobacter gallaeciensis</name>
    <dbReference type="NCBI Taxonomy" id="60890"/>
    <lineage>
        <taxon>Bacteria</taxon>
        <taxon>Pseudomonadati</taxon>
        <taxon>Pseudomonadota</taxon>
        <taxon>Alphaproteobacteria</taxon>
        <taxon>Rhodobacterales</taxon>
        <taxon>Roseobacteraceae</taxon>
        <taxon>Phaeobacter</taxon>
    </lineage>
</organism>
<accession>A0AAC9Z777</accession>
<keyword evidence="2" id="KW-0378">Hydrolase</keyword>